<protein>
    <submittedName>
        <fullName evidence="1">Uncharacterized protein</fullName>
    </submittedName>
</protein>
<evidence type="ECO:0000313" key="1">
    <source>
        <dbReference type="EMBL" id="MEA5361227.1"/>
    </source>
</evidence>
<gene>
    <name evidence="1" type="ORF">VA596_16900</name>
</gene>
<sequence>MLTLLNTHDLFHPCWWFGAIRLAKPDSFWAGYFYDLRKLQRAQARYAPRRPVPSPPA</sequence>
<dbReference type="RefSeq" id="WP_323328152.1">
    <property type="nucleotide sequence ID" value="NZ_JAYFSI010000003.1"/>
</dbReference>
<evidence type="ECO:0000313" key="2">
    <source>
        <dbReference type="Proteomes" id="UP001304298"/>
    </source>
</evidence>
<accession>A0ABU5R4T6</accession>
<dbReference type="EMBL" id="JAYFSI010000003">
    <property type="protein sequence ID" value="MEA5361227.1"/>
    <property type="molecule type" value="Genomic_DNA"/>
</dbReference>
<reference evidence="1 2" key="1">
    <citation type="submission" date="2023-12" db="EMBL/GenBank/DDBJ databases">
        <title>Amycolatopsis sp. V23-08.</title>
        <authorList>
            <person name="Somphong A."/>
        </authorList>
    </citation>
    <scope>NUCLEOTIDE SEQUENCE [LARGE SCALE GENOMIC DNA]</scope>
    <source>
        <strain evidence="1 2">V23-08</strain>
    </source>
</reference>
<dbReference type="Proteomes" id="UP001304298">
    <property type="component" value="Unassembled WGS sequence"/>
</dbReference>
<proteinExistence type="predicted"/>
<name>A0ABU5R4T6_9PSEU</name>
<comment type="caution">
    <text evidence="1">The sequence shown here is derived from an EMBL/GenBank/DDBJ whole genome shotgun (WGS) entry which is preliminary data.</text>
</comment>
<keyword evidence="2" id="KW-1185">Reference proteome</keyword>
<organism evidence="1 2">
    <name type="scientific">Amycolatopsis heterodermiae</name>
    <dbReference type="NCBI Taxonomy" id="3110235"/>
    <lineage>
        <taxon>Bacteria</taxon>
        <taxon>Bacillati</taxon>
        <taxon>Actinomycetota</taxon>
        <taxon>Actinomycetes</taxon>
        <taxon>Pseudonocardiales</taxon>
        <taxon>Pseudonocardiaceae</taxon>
        <taxon>Amycolatopsis</taxon>
    </lineage>
</organism>